<dbReference type="InterPro" id="IPR036864">
    <property type="entry name" value="Zn2-C6_fun-type_DNA-bd_sf"/>
</dbReference>
<feature type="region of interest" description="Disordered" evidence="4">
    <location>
        <begin position="1"/>
        <end position="26"/>
    </location>
</feature>
<dbReference type="PANTHER" id="PTHR31001:SF56">
    <property type="entry name" value="ZN(2)-C6 FUNGAL-TYPE DOMAIN-CONTAINING PROTEIN"/>
    <property type="match status" value="1"/>
</dbReference>
<reference evidence="7" key="1">
    <citation type="submission" date="2013-07" db="EMBL/GenBank/DDBJ databases">
        <title>The Genome Sequence of Cryptococcus pinus CBS10737.</title>
        <authorList>
            <consortium name="The Broad Institute Genome Sequencing Platform"/>
            <person name="Cuomo C."/>
            <person name="Litvintseva A."/>
            <person name="Chen Y."/>
            <person name="Heitman J."/>
            <person name="Sun S."/>
            <person name="Springer D."/>
            <person name="Dromer F."/>
            <person name="Young S.K."/>
            <person name="Zeng Q."/>
            <person name="Gargeya S."/>
            <person name="Fitzgerald M."/>
            <person name="Abouelleil A."/>
            <person name="Alvarado L."/>
            <person name="Berlin A.M."/>
            <person name="Chapman S.B."/>
            <person name="Dewar J."/>
            <person name="Goldberg J."/>
            <person name="Griggs A."/>
            <person name="Gujja S."/>
            <person name="Hansen M."/>
            <person name="Howarth C."/>
            <person name="Imamovic A."/>
            <person name="Larimer J."/>
            <person name="McCowan C."/>
            <person name="Murphy C."/>
            <person name="Pearson M."/>
            <person name="Priest M."/>
            <person name="Roberts A."/>
            <person name="Saif S."/>
            <person name="Shea T."/>
            <person name="Sykes S."/>
            <person name="Wortman J."/>
            <person name="Nusbaum C."/>
            <person name="Birren B."/>
        </authorList>
    </citation>
    <scope>NUCLEOTIDE SEQUENCE [LARGE SCALE GENOMIC DNA]</scope>
    <source>
        <strain evidence="7">CBS 10737</strain>
    </source>
</reference>
<dbReference type="GO" id="GO:0000981">
    <property type="term" value="F:DNA-binding transcription factor activity, RNA polymerase II-specific"/>
    <property type="evidence" value="ECO:0007669"/>
    <property type="project" value="InterPro"/>
</dbReference>
<keyword evidence="2" id="KW-0479">Metal-binding</keyword>
<dbReference type="CDD" id="cd00067">
    <property type="entry name" value="GAL4"/>
    <property type="match status" value="1"/>
</dbReference>
<evidence type="ECO:0000256" key="3">
    <source>
        <dbReference type="ARBA" id="ARBA00023242"/>
    </source>
</evidence>
<dbReference type="Pfam" id="PF04082">
    <property type="entry name" value="Fungal_trans"/>
    <property type="match status" value="1"/>
</dbReference>
<dbReference type="SMART" id="SM00066">
    <property type="entry name" value="GAL4"/>
    <property type="match status" value="1"/>
</dbReference>
<dbReference type="PROSITE" id="PS00463">
    <property type="entry name" value="ZN2_CY6_FUNGAL_1"/>
    <property type="match status" value="1"/>
</dbReference>
<evidence type="ECO:0000256" key="2">
    <source>
        <dbReference type="ARBA" id="ARBA00022723"/>
    </source>
</evidence>
<organism evidence="7">
    <name type="scientific">Kwoniella pini CBS 10737</name>
    <dbReference type="NCBI Taxonomy" id="1296096"/>
    <lineage>
        <taxon>Eukaryota</taxon>
        <taxon>Fungi</taxon>
        <taxon>Dikarya</taxon>
        <taxon>Basidiomycota</taxon>
        <taxon>Agaricomycotina</taxon>
        <taxon>Tremellomycetes</taxon>
        <taxon>Tremellales</taxon>
        <taxon>Cryptococcaceae</taxon>
        <taxon>Kwoniella</taxon>
    </lineage>
</organism>
<dbReference type="OrthoDB" id="424974at2759"/>
<dbReference type="SUPFAM" id="SSF57701">
    <property type="entry name" value="Zn2/Cys6 DNA-binding domain"/>
    <property type="match status" value="1"/>
</dbReference>
<dbReference type="EMBL" id="KV700116">
    <property type="protein sequence ID" value="OCF47781.1"/>
    <property type="molecule type" value="Genomic_DNA"/>
</dbReference>
<feature type="compositionally biased region" description="Low complexity" evidence="4">
    <location>
        <begin position="141"/>
        <end position="159"/>
    </location>
</feature>
<protein>
    <recommendedName>
        <fullName evidence="8">Zn(2)-C6 fungal-type domain-containing protein</fullName>
    </recommendedName>
</protein>
<dbReference type="GO" id="GO:0005634">
    <property type="term" value="C:nucleus"/>
    <property type="evidence" value="ECO:0007669"/>
    <property type="project" value="UniProtKB-SubCell"/>
</dbReference>
<gene>
    <name evidence="7" type="ORF">I206_06688</name>
</gene>
<evidence type="ECO:0000313" key="7">
    <source>
        <dbReference type="EMBL" id="OCF47781.1"/>
    </source>
</evidence>
<evidence type="ECO:0000256" key="1">
    <source>
        <dbReference type="ARBA" id="ARBA00004123"/>
    </source>
</evidence>
<evidence type="ECO:0000259" key="6">
    <source>
        <dbReference type="PROSITE" id="PS51379"/>
    </source>
</evidence>
<feature type="region of interest" description="Disordered" evidence="4">
    <location>
        <begin position="91"/>
        <end position="192"/>
    </location>
</feature>
<dbReference type="PROSITE" id="PS51379">
    <property type="entry name" value="4FE4S_FER_2"/>
    <property type="match status" value="1"/>
</dbReference>
<feature type="domain" description="Zn(2)-C6 fungal-type" evidence="5">
    <location>
        <begin position="27"/>
        <end position="56"/>
    </location>
</feature>
<reference evidence="7" key="2">
    <citation type="submission" date="2016-07" db="EMBL/GenBank/DDBJ databases">
        <title>Evolution of pathogenesis and genome organization in the Tremellales.</title>
        <authorList>
            <person name="Cuomo C."/>
            <person name="Litvintseva A."/>
            <person name="Heitman J."/>
            <person name="Chen Y."/>
            <person name="Sun S."/>
            <person name="Springer D."/>
            <person name="Dromer F."/>
            <person name="Young S."/>
            <person name="Zeng Q."/>
            <person name="Chapman S."/>
            <person name="Gujja S."/>
            <person name="Saif S."/>
            <person name="Birren B."/>
        </authorList>
    </citation>
    <scope>NUCLEOTIDE SEQUENCE</scope>
    <source>
        <strain evidence="7">CBS 10737</strain>
    </source>
</reference>
<dbReference type="AlphaFoldDB" id="A0A1B9HWZ4"/>
<feature type="compositionally biased region" description="Basic residues" evidence="4">
    <location>
        <begin position="125"/>
        <end position="136"/>
    </location>
</feature>
<evidence type="ECO:0000256" key="4">
    <source>
        <dbReference type="SAM" id="MobiDB-lite"/>
    </source>
</evidence>
<evidence type="ECO:0008006" key="8">
    <source>
        <dbReference type="Google" id="ProtNLM"/>
    </source>
</evidence>
<dbReference type="InterPro" id="IPR050613">
    <property type="entry name" value="Sec_Metabolite_Reg"/>
</dbReference>
<dbReference type="Gene3D" id="4.10.240.10">
    <property type="entry name" value="Zn(2)-C6 fungal-type DNA-binding domain"/>
    <property type="match status" value="1"/>
</dbReference>
<dbReference type="GO" id="GO:0006351">
    <property type="term" value="P:DNA-templated transcription"/>
    <property type="evidence" value="ECO:0007669"/>
    <property type="project" value="InterPro"/>
</dbReference>
<dbReference type="InterPro" id="IPR001138">
    <property type="entry name" value="Zn2Cys6_DnaBD"/>
</dbReference>
<evidence type="ECO:0000259" key="5">
    <source>
        <dbReference type="PROSITE" id="PS50048"/>
    </source>
</evidence>
<dbReference type="PROSITE" id="PS50048">
    <property type="entry name" value="ZN2_CY6_FUNGAL_2"/>
    <property type="match status" value="1"/>
</dbReference>
<name>A0A1B9HWZ4_9TREE</name>
<feature type="region of interest" description="Disordered" evidence="4">
    <location>
        <begin position="771"/>
        <end position="808"/>
    </location>
</feature>
<accession>A0A1B9HWZ4</accession>
<dbReference type="InterPro" id="IPR017896">
    <property type="entry name" value="4Fe4S_Fe-S-bd"/>
</dbReference>
<feature type="domain" description="4Fe-4S ferredoxin-type" evidence="6">
    <location>
        <begin position="34"/>
        <end position="66"/>
    </location>
</feature>
<keyword evidence="3" id="KW-0539">Nucleus</keyword>
<feature type="region of interest" description="Disordered" evidence="4">
    <location>
        <begin position="275"/>
        <end position="303"/>
    </location>
</feature>
<dbReference type="PANTHER" id="PTHR31001">
    <property type="entry name" value="UNCHARACTERIZED TRANSCRIPTIONAL REGULATORY PROTEIN"/>
    <property type="match status" value="1"/>
</dbReference>
<feature type="compositionally biased region" description="Polar residues" evidence="4">
    <location>
        <begin position="786"/>
        <end position="795"/>
    </location>
</feature>
<dbReference type="GO" id="GO:0003677">
    <property type="term" value="F:DNA binding"/>
    <property type="evidence" value="ECO:0007669"/>
    <property type="project" value="InterPro"/>
</dbReference>
<dbReference type="STRING" id="1296096.A0A1B9HWZ4"/>
<comment type="subcellular location">
    <subcellularLocation>
        <location evidence="1">Nucleus</location>
    </subcellularLocation>
</comment>
<dbReference type="InterPro" id="IPR007219">
    <property type="entry name" value="XnlR_reg_dom"/>
</dbReference>
<dbReference type="SMART" id="SM00906">
    <property type="entry name" value="Fungal_trans"/>
    <property type="match status" value="1"/>
</dbReference>
<proteinExistence type="predicted"/>
<dbReference type="GO" id="GO:0008270">
    <property type="term" value="F:zinc ion binding"/>
    <property type="evidence" value="ECO:0007669"/>
    <property type="project" value="InterPro"/>
</dbReference>
<dbReference type="CDD" id="cd12148">
    <property type="entry name" value="fungal_TF_MHR"/>
    <property type="match status" value="1"/>
</dbReference>
<sequence length="941" mass="105713">MSPSSTNNAEAGPSNESKKRSKQPQLSCAECRRLKLKCDREVPCSNCIRRKCSELCPDGVKETRKQVFDIKAAESLQKRLLTLESLLADHGVDVPPTSEIDHYPFNNNNKRRRESSVSSLDQSHHRSPYHVQHHHISPIQRSTTSRPSASPRYRSPSISNIRQPISSHRDYPIHPSLHQRHGSNGSPLPNEPNYWIRPSTDYSSIHPLPPIPIPHMASSPQKSSELIPVDSANQLRTNNMPEPGLPSPVEHSHGTLVIGQEGRSRYLGPTAGTEWLKNQEMGDGHSSGSTESPEPEEQAVPTMSPDRIKRNVPEHLLSFPFPLPNGPSTMESLLSHLPPKDDAEVLMDSYYRYFAWNHDTAPRKFFEPIFDRIFQSISNKSYRSVHPQQLALLFAILAMGTLQNLELPPNDPTANEYLSLAKGCLTKGDFLNNNTIAGVQTLIIMAHYLLETEKGRNGDSAWPLWGLAMRIIVAMGLHRDGARWNLPTDVVEERRQVFWAAYAIEILQANCFSRPTSLALQYIDTAFPIGPSDYPEGSKSYQTKRFELIQLSAKILDTGMSVQFESYDTILSLYTQLCTFERTLPYDLRCRTSMLSLPSEYPDTNFAKEQSPEITRRNLKKTFQQFTLALNISEHVLFLHRPYFVMAMHDQPIDPTRSVYGRSYLAVIERCSVIIQIVSTLYEVHPAVSSRQWFLWYHIFTAAVCLGTMVLRNPTSMLAQFALTSIDQAISVYSLLIKQNNTTSMIQNHDWLTRLRSRVFNKIITVSQSQVGENVDRESNDEGNGERSSATTAGSRSHRDSIHSANTNGEEDLDIVGWKTRLIESASNGTQIAINIPSSTNINPSTRQPEQLQMINPTANGGHDFNSPMNTSGQDISHNGVAPAVQQVLQQHLVGTGDGPNMSGGQFGMDTATDLLLHQFWDPMMLNDSNELASANWWSWM</sequence>